<dbReference type="RefSeq" id="XP_003839104.1">
    <property type="nucleotide sequence ID" value="XM_003839056.1"/>
</dbReference>
<keyword evidence="3" id="KW-1185">Reference proteome</keyword>
<evidence type="ECO:0000256" key="1">
    <source>
        <dbReference type="SAM" id="MobiDB-lite"/>
    </source>
</evidence>
<dbReference type="OrthoDB" id="3786440at2759"/>
<feature type="compositionally biased region" description="Basic residues" evidence="1">
    <location>
        <begin position="172"/>
        <end position="183"/>
    </location>
</feature>
<feature type="region of interest" description="Disordered" evidence="1">
    <location>
        <begin position="43"/>
        <end position="243"/>
    </location>
</feature>
<dbReference type="eggNOG" id="ENOG502RGZU">
    <property type="taxonomic scope" value="Eukaryota"/>
</dbReference>
<feature type="compositionally biased region" description="Pro residues" evidence="1">
    <location>
        <begin position="132"/>
        <end position="143"/>
    </location>
</feature>
<reference evidence="3" key="1">
    <citation type="journal article" date="2011" name="Nat. Commun.">
        <title>Effector diversification within compartments of the Leptosphaeria maculans genome affected by Repeat-Induced Point mutations.</title>
        <authorList>
            <person name="Rouxel T."/>
            <person name="Grandaubert J."/>
            <person name="Hane J.K."/>
            <person name="Hoede C."/>
            <person name="van de Wouw A.P."/>
            <person name="Couloux A."/>
            <person name="Dominguez V."/>
            <person name="Anthouard V."/>
            <person name="Bally P."/>
            <person name="Bourras S."/>
            <person name="Cozijnsen A.J."/>
            <person name="Ciuffetti L.M."/>
            <person name="Degrave A."/>
            <person name="Dilmaghani A."/>
            <person name="Duret L."/>
            <person name="Fudal I."/>
            <person name="Goodwin S.B."/>
            <person name="Gout L."/>
            <person name="Glaser N."/>
            <person name="Linglin J."/>
            <person name="Kema G.H.J."/>
            <person name="Lapalu N."/>
            <person name="Lawrence C.B."/>
            <person name="May K."/>
            <person name="Meyer M."/>
            <person name="Ollivier B."/>
            <person name="Poulain J."/>
            <person name="Schoch C.L."/>
            <person name="Simon A."/>
            <person name="Spatafora J.W."/>
            <person name="Stachowiak A."/>
            <person name="Turgeon B.G."/>
            <person name="Tyler B.M."/>
            <person name="Vincent D."/>
            <person name="Weissenbach J."/>
            <person name="Amselem J."/>
            <person name="Quesneville H."/>
            <person name="Oliver R.P."/>
            <person name="Wincker P."/>
            <person name="Balesdent M.-H."/>
            <person name="Howlett B.J."/>
        </authorList>
    </citation>
    <scope>NUCLEOTIDE SEQUENCE [LARGE SCALE GENOMIC DNA]</scope>
    <source>
        <strain evidence="3">JN3 / isolate v23.1.3 / race Av1-4-5-6-7-8</strain>
    </source>
</reference>
<feature type="compositionally biased region" description="Polar residues" evidence="1">
    <location>
        <begin position="373"/>
        <end position="385"/>
    </location>
</feature>
<dbReference type="GeneID" id="13280992"/>
<evidence type="ECO:0000313" key="3">
    <source>
        <dbReference type="Proteomes" id="UP000002668"/>
    </source>
</evidence>
<dbReference type="AlphaFoldDB" id="E4ZVJ9"/>
<evidence type="ECO:0000313" key="2">
    <source>
        <dbReference type="EMBL" id="CBX95625.1"/>
    </source>
</evidence>
<feature type="compositionally biased region" description="Low complexity" evidence="1">
    <location>
        <begin position="404"/>
        <end position="413"/>
    </location>
</feature>
<dbReference type="VEuPathDB" id="FungiDB:LEMA_P027770.1"/>
<dbReference type="OMA" id="DYYDMPV"/>
<feature type="compositionally biased region" description="Basic and acidic residues" evidence="1">
    <location>
        <begin position="218"/>
        <end position="229"/>
    </location>
</feature>
<accession>E4ZVJ9</accession>
<gene>
    <name evidence="2" type="ORF">LEMA_P027770.1</name>
</gene>
<feature type="region of interest" description="Disordered" evidence="1">
    <location>
        <begin position="366"/>
        <end position="429"/>
    </location>
</feature>
<proteinExistence type="predicted"/>
<dbReference type="Proteomes" id="UP000002668">
    <property type="component" value="Genome"/>
</dbReference>
<sequence>MEPRAEDYYDMPVDLLPSANFAGRPMSDISMLDGMWTMIISSSDEEEDGEDNVKGQITSRLNLPQAAETKATRPGIQPEIRISSSSSEDLKARLRRLSDDVKIMERPRPRKKSKDDTRAGGSIERKFNDAELPPPWRPLPPVPEQRGASNSSSRFEVQKTSDFPGSISQKLRVQKTLRQKKMGTLKTHPLERDARRAPNSANSMLKTPRELYAIPERQATHGEERDPQVIHDAPSEGIDPHSWTRRSTRAISPANTVAASPSPVQASAPLGDTQEIKVAIQRIYEPGPIHLQEHAAMHRRDSVASLDEFDGAQDKTQESADRTAEEAVILFFADLGVVDEVTDASLDRYWLGPSRRYSVDYSYCHEPDESWRRPSNTSVTETRAVSPSARVAHSLDGEGDGDGSRFSSSSTSSNTYSPPANKSARTRLGRLLSPALPGTAFLRAPAIFEKQAKRWQARNEGG</sequence>
<organism evidence="3">
    <name type="scientific">Leptosphaeria maculans (strain JN3 / isolate v23.1.3 / race Av1-4-5-6-7-8)</name>
    <name type="common">Blackleg fungus</name>
    <name type="synonym">Phoma lingam</name>
    <dbReference type="NCBI Taxonomy" id="985895"/>
    <lineage>
        <taxon>Eukaryota</taxon>
        <taxon>Fungi</taxon>
        <taxon>Dikarya</taxon>
        <taxon>Ascomycota</taxon>
        <taxon>Pezizomycotina</taxon>
        <taxon>Dothideomycetes</taxon>
        <taxon>Pleosporomycetidae</taxon>
        <taxon>Pleosporales</taxon>
        <taxon>Pleosporineae</taxon>
        <taxon>Leptosphaeriaceae</taxon>
        <taxon>Plenodomus</taxon>
        <taxon>Plenodomus lingam/Leptosphaeria maculans species complex</taxon>
    </lineage>
</organism>
<feature type="compositionally biased region" description="Basic and acidic residues" evidence="1">
    <location>
        <begin position="88"/>
        <end position="129"/>
    </location>
</feature>
<dbReference type="STRING" id="985895.E4ZVJ9"/>
<dbReference type="InParanoid" id="E4ZVJ9"/>
<name>E4ZVJ9_LEPMJ</name>
<dbReference type="HOGENOM" id="CLU_562725_0_0_1"/>
<feature type="compositionally biased region" description="Polar residues" evidence="1">
    <location>
        <begin position="147"/>
        <end position="171"/>
    </location>
</feature>
<protein>
    <submittedName>
        <fullName evidence="2">Predicted protein</fullName>
    </submittedName>
</protein>
<dbReference type="EMBL" id="FP929127">
    <property type="protein sequence ID" value="CBX95625.1"/>
    <property type="molecule type" value="Genomic_DNA"/>
</dbReference>